<protein>
    <submittedName>
        <fullName evidence="2">Uncharacterized protein</fullName>
    </submittedName>
</protein>
<reference evidence="2 3" key="1">
    <citation type="submission" date="2020-08" db="EMBL/GenBank/DDBJ databases">
        <title>Genomic Encyclopedia of Type Strains, Phase IV (KMG-V): Genome sequencing to study the core and pangenomes of soil and plant-associated prokaryotes.</title>
        <authorList>
            <person name="Whitman W."/>
        </authorList>
    </citation>
    <scope>NUCLEOTIDE SEQUENCE [LARGE SCALE GENOMIC DNA]</scope>
    <source>
        <strain evidence="2 3">X5P3</strain>
    </source>
</reference>
<organism evidence="2 3">
    <name type="scientific">Granulicella mallensis</name>
    <dbReference type="NCBI Taxonomy" id="940614"/>
    <lineage>
        <taxon>Bacteria</taxon>
        <taxon>Pseudomonadati</taxon>
        <taxon>Acidobacteriota</taxon>
        <taxon>Terriglobia</taxon>
        <taxon>Terriglobales</taxon>
        <taxon>Acidobacteriaceae</taxon>
        <taxon>Granulicella</taxon>
    </lineage>
</organism>
<comment type="caution">
    <text evidence="2">The sequence shown here is derived from an EMBL/GenBank/DDBJ whole genome shotgun (WGS) entry which is preliminary data.</text>
</comment>
<evidence type="ECO:0000313" key="2">
    <source>
        <dbReference type="EMBL" id="MBB5066730.1"/>
    </source>
</evidence>
<feature type="chain" id="PRO_5030680300" evidence="1">
    <location>
        <begin position="26"/>
        <end position="235"/>
    </location>
</feature>
<feature type="signal peptide" evidence="1">
    <location>
        <begin position="1"/>
        <end position="25"/>
    </location>
</feature>
<sequence>MNHKIIFFVRRVACIALLLGPPILAQTIQPLIVEYNGKAGGKFQVTNDTLMPMAIVMEPKSFSLDNKGWATYRKLDPGIHLDLSTMSFRLEPKQSYYIFYKAHADILPAWFTIYAVFSPVRKDEGLQVRIMLPHTVYLYQKQPIDRKSIEIKNVVYRPDKKLIACDLENISQSLIRVQQVRADGGKVPIVAGGFPLLPGSPRHLEIPWEDATPPSDLLVHFPHFDMKELISAQSQ</sequence>
<evidence type="ECO:0000256" key="1">
    <source>
        <dbReference type="SAM" id="SignalP"/>
    </source>
</evidence>
<accession>A0A7W7ZV81</accession>
<proteinExistence type="predicted"/>
<keyword evidence="1" id="KW-0732">Signal</keyword>
<name>A0A7W7ZV81_9BACT</name>
<dbReference type="EMBL" id="JACHIO010000034">
    <property type="protein sequence ID" value="MBB5066730.1"/>
    <property type="molecule type" value="Genomic_DNA"/>
</dbReference>
<dbReference type="RefSeq" id="WP_014266902.1">
    <property type="nucleotide sequence ID" value="NZ_JACHIO010000034.1"/>
</dbReference>
<gene>
    <name evidence="2" type="ORF">HDF15_005114</name>
</gene>
<dbReference type="AlphaFoldDB" id="A0A7W7ZV81"/>
<evidence type="ECO:0000313" key="3">
    <source>
        <dbReference type="Proteomes" id="UP000584867"/>
    </source>
</evidence>
<dbReference type="Proteomes" id="UP000584867">
    <property type="component" value="Unassembled WGS sequence"/>
</dbReference>